<feature type="coiled-coil region" evidence="7">
    <location>
        <begin position="348"/>
        <end position="538"/>
    </location>
</feature>
<dbReference type="InterPro" id="IPR036961">
    <property type="entry name" value="Kinesin_motor_dom_sf"/>
</dbReference>
<keyword evidence="3" id="KW-0547">Nucleotide-binding</keyword>
<dbReference type="GO" id="GO:0007052">
    <property type="term" value="P:mitotic spindle organization"/>
    <property type="evidence" value="ECO:0007669"/>
    <property type="project" value="TreeGrafter"/>
</dbReference>
<dbReference type="OrthoDB" id="3176171at2759"/>
<dbReference type="PANTHER" id="PTHR47969:SF15">
    <property type="entry name" value="CHROMOSOME-ASSOCIATED KINESIN KIF4A-RELATED"/>
    <property type="match status" value="1"/>
</dbReference>
<evidence type="ECO:0000256" key="4">
    <source>
        <dbReference type="ARBA" id="ARBA00022840"/>
    </source>
</evidence>
<dbReference type="GO" id="GO:0005524">
    <property type="term" value="F:ATP binding"/>
    <property type="evidence" value="ECO:0007669"/>
    <property type="project" value="UniProtKB-KW"/>
</dbReference>
<comment type="caution">
    <text evidence="6">Lacks conserved residue(s) required for the propagation of feature annotation.</text>
</comment>
<dbReference type="InterPro" id="IPR001752">
    <property type="entry name" value="Kinesin_motor_dom"/>
</dbReference>
<feature type="compositionally biased region" description="Basic and acidic residues" evidence="8">
    <location>
        <begin position="250"/>
        <end position="259"/>
    </location>
</feature>
<dbReference type="Gene3D" id="1.20.5.1700">
    <property type="match status" value="1"/>
</dbReference>
<keyword evidence="4" id="KW-0067">ATP-binding</keyword>
<feature type="region of interest" description="Disordered" evidence="8">
    <location>
        <begin position="235"/>
        <end position="292"/>
    </location>
</feature>
<keyword evidence="11" id="KW-1185">Reference proteome</keyword>
<evidence type="ECO:0000256" key="3">
    <source>
        <dbReference type="ARBA" id="ARBA00022741"/>
    </source>
</evidence>
<feature type="region of interest" description="Disordered" evidence="8">
    <location>
        <begin position="582"/>
        <end position="606"/>
    </location>
</feature>
<evidence type="ECO:0000256" key="6">
    <source>
        <dbReference type="PROSITE-ProRule" id="PRU00283"/>
    </source>
</evidence>
<protein>
    <submittedName>
        <fullName evidence="10">Kinesin motor domain containing protein, putative</fullName>
    </submittedName>
</protein>
<dbReference type="EMBL" id="LR877166">
    <property type="protein sequence ID" value="CAD2221682.1"/>
    <property type="molecule type" value="Genomic_DNA"/>
</dbReference>
<evidence type="ECO:0000259" key="9">
    <source>
        <dbReference type="PROSITE" id="PS50067"/>
    </source>
</evidence>
<sequence length="606" mass="68539">MLLKDSLGGNSKTVMFANINPSANNVSETISTLRFADRAKQIKNKPVVNMDTKDQKIAELTEMVNELRTKLEKYSTGGTLGLEEEVEQLREKVGELEVNLDNAVKSREADLVDFENSKQQIIEERQTFNSRLVEMEEQVSQLQNDLQIAETNAKDAQSSLEEVLQLCAQYLNDKKPIATVDELSAILKDKSFGGNSAESSQLKTQVETLTVENKSLKKDYKALKKDMEQQLKNAKEEAQAAESKMKRMKKELQASHDAWEVEAESDAAADGGEAKERKEEPNPQKAIKALNDDYSRRQDELIAAMKVDDNGATAIKALKKENEELRQQLLAKPSAIAGAGDSTSGAEVEEIRKSLQDVQKERDGLYEQLSAAREEAAEAAKAAAEANGKINEVRGEYERKLATASSSAGEVDKLTAKLKDRNDQLEQMRTLLDKQKALIVKSNEKAEYYQQEVKEANKKTASTEERYRAMLDEKDAQFQKAVSERLEEYMTQRKEEEKDRNTIVKKLKKKITKMQDNIAELEQNFDMKVCECEELRELLSEQKLQQMKLVRRIDSTANNANTSADEELEVEETKEKIQNALERAKEERKRKSDMFAMGEVKNAKNK</sequence>
<evidence type="ECO:0000256" key="1">
    <source>
        <dbReference type="ARBA" id="ARBA00004496"/>
    </source>
</evidence>
<evidence type="ECO:0000313" key="10">
    <source>
        <dbReference type="EMBL" id="CAD2221682.1"/>
    </source>
</evidence>
<dbReference type="GO" id="GO:0007018">
    <property type="term" value="P:microtubule-based movement"/>
    <property type="evidence" value="ECO:0007669"/>
    <property type="project" value="InterPro"/>
</dbReference>
<evidence type="ECO:0000256" key="5">
    <source>
        <dbReference type="ARBA" id="ARBA00023054"/>
    </source>
</evidence>
<keyword evidence="5 7" id="KW-0175">Coiled coil</keyword>
<comment type="subcellular location">
    <subcellularLocation>
        <location evidence="1">Cytoplasm</location>
    </subcellularLocation>
</comment>
<dbReference type="GO" id="GO:0005737">
    <property type="term" value="C:cytoplasm"/>
    <property type="evidence" value="ECO:0007669"/>
    <property type="project" value="UniProtKB-SubCell"/>
</dbReference>
<proteinExistence type="inferred from homology"/>
<accession>A0A7G2CTX3</accession>
<dbReference type="PANTHER" id="PTHR47969">
    <property type="entry name" value="CHROMOSOME-ASSOCIATED KINESIN KIF4A-RELATED"/>
    <property type="match status" value="1"/>
</dbReference>
<evidence type="ECO:0000256" key="2">
    <source>
        <dbReference type="ARBA" id="ARBA00022490"/>
    </source>
</evidence>
<dbReference type="Gene3D" id="3.40.850.10">
    <property type="entry name" value="Kinesin motor domain"/>
    <property type="match status" value="1"/>
</dbReference>
<dbReference type="GO" id="GO:0003777">
    <property type="term" value="F:microtubule motor activity"/>
    <property type="evidence" value="ECO:0007669"/>
    <property type="project" value="InterPro"/>
</dbReference>
<keyword evidence="2" id="KW-0963">Cytoplasm</keyword>
<evidence type="ECO:0000313" key="11">
    <source>
        <dbReference type="Proteomes" id="UP000515908"/>
    </source>
</evidence>
<dbReference type="InterPro" id="IPR027417">
    <property type="entry name" value="P-loop_NTPase"/>
</dbReference>
<evidence type="ECO:0000256" key="8">
    <source>
        <dbReference type="SAM" id="MobiDB-lite"/>
    </source>
</evidence>
<dbReference type="AlphaFoldDB" id="A0A7G2CTX3"/>
<reference evidence="10 11" key="1">
    <citation type="submission" date="2020-08" db="EMBL/GenBank/DDBJ databases">
        <authorList>
            <person name="Newling K."/>
            <person name="Davey J."/>
            <person name="Forrester S."/>
        </authorList>
    </citation>
    <scope>NUCLEOTIDE SEQUENCE [LARGE SCALE GENOMIC DNA]</scope>
    <source>
        <strain evidence="11">Crithidia deanei Carvalho (ATCC PRA-265)</strain>
    </source>
</reference>
<name>A0A7G2CTX3_9TRYP</name>
<feature type="compositionally biased region" description="Basic and acidic residues" evidence="8">
    <location>
        <begin position="272"/>
        <end position="282"/>
    </location>
</feature>
<dbReference type="Pfam" id="PF00225">
    <property type="entry name" value="Kinesin"/>
    <property type="match status" value="1"/>
</dbReference>
<comment type="similarity">
    <text evidence="6">Belongs to the TRAFAC class myosin-kinesin ATPase superfamily. Kinesin family.</text>
</comment>
<feature type="domain" description="Kinesin motor" evidence="9">
    <location>
        <begin position="1"/>
        <end position="42"/>
    </location>
</feature>
<dbReference type="GO" id="GO:0051231">
    <property type="term" value="P:spindle elongation"/>
    <property type="evidence" value="ECO:0007669"/>
    <property type="project" value="TreeGrafter"/>
</dbReference>
<dbReference type="GO" id="GO:0008017">
    <property type="term" value="F:microtubule binding"/>
    <property type="evidence" value="ECO:0007669"/>
    <property type="project" value="InterPro"/>
</dbReference>
<feature type="coiled-coil region" evidence="7">
    <location>
        <begin position="50"/>
        <end position="166"/>
    </location>
</feature>
<organism evidence="10 11">
    <name type="scientific">Angomonas deanei</name>
    <dbReference type="NCBI Taxonomy" id="59799"/>
    <lineage>
        <taxon>Eukaryota</taxon>
        <taxon>Discoba</taxon>
        <taxon>Euglenozoa</taxon>
        <taxon>Kinetoplastea</taxon>
        <taxon>Metakinetoplastina</taxon>
        <taxon>Trypanosomatida</taxon>
        <taxon>Trypanosomatidae</taxon>
        <taxon>Strigomonadinae</taxon>
        <taxon>Angomonas</taxon>
    </lineage>
</organism>
<dbReference type="Proteomes" id="UP000515908">
    <property type="component" value="Chromosome 22"/>
</dbReference>
<feature type="compositionally biased region" description="Basic and acidic residues" evidence="8">
    <location>
        <begin position="582"/>
        <end position="593"/>
    </location>
</feature>
<feature type="region of interest" description="Disordered" evidence="8">
    <location>
        <begin position="554"/>
        <end position="573"/>
    </location>
</feature>
<dbReference type="SUPFAM" id="SSF52540">
    <property type="entry name" value="P-loop containing nucleoside triphosphate hydrolases"/>
    <property type="match status" value="1"/>
</dbReference>
<dbReference type="PROSITE" id="PS50067">
    <property type="entry name" value="KINESIN_MOTOR_2"/>
    <property type="match status" value="1"/>
</dbReference>
<gene>
    <name evidence="10" type="ORF">ADEAN_000921400</name>
</gene>
<dbReference type="VEuPathDB" id="TriTrypDB:ADEAN_000921400"/>
<dbReference type="GO" id="GO:0005875">
    <property type="term" value="C:microtubule associated complex"/>
    <property type="evidence" value="ECO:0007669"/>
    <property type="project" value="TreeGrafter"/>
</dbReference>
<evidence type="ECO:0000256" key="7">
    <source>
        <dbReference type="SAM" id="Coils"/>
    </source>
</evidence>
<dbReference type="InterPro" id="IPR027640">
    <property type="entry name" value="Kinesin-like_fam"/>
</dbReference>